<feature type="region of interest" description="Disordered" evidence="1">
    <location>
        <begin position="220"/>
        <end position="239"/>
    </location>
</feature>
<dbReference type="EMBL" id="JPOX01000028">
    <property type="protein sequence ID" value="KFX44529.1"/>
    <property type="molecule type" value="Genomic_DNA"/>
</dbReference>
<comment type="caution">
    <text evidence="3">The sequence shown here is derived from an EMBL/GenBank/DDBJ whole genome shotgun (WGS) entry which is preliminary data.</text>
</comment>
<keyword evidence="2" id="KW-0812">Transmembrane</keyword>
<reference evidence="3" key="2">
    <citation type="journal article" date="2014" name="PLoS Genet.">
        <title>Signature gene expression reveals novel clues to the molecular mechanisms of dimorphic transition in Penicillium marneffei.</title>
        <authorList>
            <person name="Yang E."/>
            <person name="Wang G."/>
            <person name="Cai J."/>
            <person name="Woo P.C."/>
            <person name="Lau S.K."/>
            <person name="Yuen K.-Y."/>
            <person name="Chow W.-N."/>
            <person name="Lin X."/>
        </authorList>
    </citation>
    <scope>NUCLEOTIDE SEQUENCE</scope>
    <source>
        <strain evidence="3">PM1</strain>
    </source>
</reference>
<dbReference type="InterPro" id="IPR021641">
    <property type="entry name" value="DUF3245"/>
</dbReference>
<keyword evidence="2" id="KW-0472">Membrane</keyword>
<dbReference type="eggNOG" id="ENOG502S3V7">
    <property type="taxonomic scope" value="Eukaryota"/>
</dbReference>
<feature type="compositionally biased region" description="Polar residues" evidence="1">
    <location>
        <begin position="522"/>
        <end position="551"/>
    </location>
</feature>
<accession>A0A093V3J5</accession>
<evidence type="ECO:0000313" key="3">
    <source>
        <dbReference type="EMBL" id="KFX44529.1"/>
    </source>
</evidence>
<keyword evidence="2" id="KW-1133">Transmembrane helix</keyword>
<name>A0A093V3J5_TALMA</name>
<reference key="1">
    <citation type="journal article" date="2014" name="PLoS Genet.">
        <title>Signature Gene Expression Reveals Novel Clues to the Molecular Mechanisms of Dimorphic Transition in Penicillium marneffei.</title>
        <authorList>
            <person name="Yang E."/>
            <person name="Wang G."/>
            <person name="Cai J."/>
            <person name="Woo P.C."/>
            <person name="Lau S.K."/>
            <person name="Yuen K.-Y."/>
            <person name="Chow W.-N."/>
            <person name="Lin X."/>
        </authorList>
    </citation>
    <scope>NUCLEOTIDE SEQUENCE [LARGE SCALE GENOMIC DNA]</scope>
    <source>
        <strain>PM1</strain>
    </source>
</reference>
<feature type="compositionally biased region" description="Low complexity" evidence="1">
    <location>
        <begin position="462"/>
        <end position="473"/>
    </location>
</feature>
<feature type="transmembrane region" description="Helical" evidence="2">
    <location>
        <begin position="31"/>
        <end position="51"/>
    </location>
</feature>
<protein>
    <submittedName>
        <fullName evidence="3">Uncharacterized protein PB1E7.01c</fullName>
    </submittedName>
</protein>
<evidence type="ECO:0000256" key="1">
    <source>
        <dbReference type="SAM" id="MobiDB-lite"/>
    </source>
</evidence>
<gene>
    <name evidence="3" type="ORF">GQ26_0281050</name>
</gene>
<feature type="region of interest" description="Disordered" evidence="1">
    <location>
        <begin position="459"/>
        <end position="589"/>
    </location>
</feature>
<dbReference type="AlphaFoldDB" id="A0A093V3J5"/>
<dbReference type="HOGENOM" id="CLU_463204_0_0_1"/>
<feature type="region of interest" description="Disordered" evidence="1">
    <location>
        <begin position="420"/>
        <end position="446"/>
    </location>
</feature>
<evidence type="ECO:0000256" key="2">
    <source>
        <dbReference type="SAM" id="Phobius"/>
    </source>
</evidence>
<dbReference type="Pfam" id="PF11595">
    <property type="entry name" value="DUF3245"/>
    <property type="match status" value="1"/>
</dbReference>
<feature type="region of interest" description="Disordered" evidence="1">
    <location>
        <begin position="387"/>
        <end position="408"/>
    </location>
</feature>
<feature type="compositionally biased region" description="Basic residues" evidence="1">
    <location>
        <begin position="580"/>
        <end position="589"/>
    </location>
</feature>
<feature type="compositionally biased region" description="Low complexity" evidence="1">
    <location>
        <begin position="227"/>
        <end position="239"/>
    </location>
</feature>
<sequence>MAYPSDEKHNVEAATFEFTYRNRRQHRRTKLLIALLGGTIAFYSLLGAILICFYSDATLLALITNPRFNHRLNHLRNQWISTKSNIEKPRGVNVVAVVEYGNWERSSILDCYLRRNLVEYGGLLDEVIFIPGTSDRRHLEWLYETVNKSESYSIHQSLPAVDAKNVYIKIDGDVVYIEDNVIPAIVNTKLKHPDTSLISANVIHQPAVAEFHRRPGVVLPQSLDNESSSQDSKTSSERSWNPFWPDWRNMLKSWFASKMHCPSHSTLSKSTNATEKHAWTFQAQQHNSFLHHLERGELQTYKFPLWKNPPGEISGAFIILPNNNNNDTTNSSQKNVLIDGKGVVSHYDDTAGLEGGKMSTNPPSEADIIFNRANIALARSQRLVASWLPPRTSTSEPTESGGDEQQDDDEVFTAVPERLGLGAPVPVKDAFNSLNTSGTGGNKLDDKLRQRLLGRNAKKFMQQQQQQQKQQQQAARGKTGPSDGVNAKAKEIEDEEDEEESRTSLGKGKKKQQQQQHTQKQALNNESEDNTTGPDDTNGVDETSVNDSSEPQIPAIPTIPSNKRKKTGKVSYLDELLQDRKKKKKKRVE</sequence>
<organism evidence="3">
    <name type="scientific">Talaromyces marneffei PM1</name>
    <dbReference type="NCBI Taxonomy" id="1077442"/>
    <lineage>
        <taxon>Eukaryota</taxon>
        <taxon>Fungi</taxon>
        <taxon>Dikarya</taxon>
        <taxon>Ascomycota</taxon>
        <taxon>Pezizomycotina</taxon>
        <taxon>Eurotiomycetes</taxon>
        <taxon>Eurotiomycetidae</taxon>
        <taxon>Eurotiales</taxon>
        <taxon>Trichocomaceae</taxon>
        <taxon>Talaromyces</taxon>
        <taxon>Talaromyces sect. Talaromyces</taxon>
    </lineage>
</organism>
<proteinExistence type="predicted"/>